<organism>
    <name type="scientific">Branchiostoma floridae</name>
    <name type="common">Florida lancelet</name>
    <name type="synonym">Amphioxus</name>
    <dbReference type="NCBI Taxonomy" id="7739"/>
    <lineage>
        <taxon>Eukaryota</taxon>
        <taxon>Metazoa</taxon>
        <taxon>Chordata</taxon>
        <taxon>Cephalochordata</taxon>
        <taxon>Leptocardii</taxon>
        <taxon>Amphioxiformes</taxon>
        <taxon>Branchiostomatidae</taxon>
        <taxon>Branchiostoma</taxon>
    </lineage>
</organism>
<gene>
    <name evidence="1" type="ORF">BRAFLDRAFT_92591</name>
</gene>
<proteinExistence type="predicted"/>
<dbReference type="EMBL" id="GG666509">
    <property type="protein sequence ID" value="EEN60961.1"/>
    <property type="molecule type" value="Genomic_DNA"/>
</dbReference>
<sequence>MNVNLIPTELIQGGIFLRPTAVSLPGEVLLQGILVELVAQDTSHTLFLEKHLHNTECNLEGCESTTYDISDNVSDESGWNLFDFALPGQFCWNVCVDDWCCPFPVVIISW</sequence>
<reference evidence="1" key="1">
    <citation type="journal article" date="2008" name="Nature">
        <title>The amphioxus genome and the evolution of the chordate karyotype.</title>
        <authorList>
            <consortium name="US DOE Joint Genome Institute (JGI-PGF)"/>
            <person name="Putnam N.H."/>
            <person name="Butts T."/>
            <person name="Ferrier D.E.K."/>
            <person name="Furlong R.F."/>
            <person name="Hellsten U."/>
            <person name="Kawashima T."/>
            <person name="Robinson-Rechavi M."/>
            <person name="Shoguchi E."/>
            <person name="Terry A."/>
            <person name="Yu J.-K."/>
            <person name="Benito-Gutierrez E.L."/>
            <person name="Dubchak I."/>
            <person name="Garcia-Fernandez J."/>
            <person name="Gibson-Brown J.J."/>
            <person name="Grigoriev I.V."/>
            <person name="Horton A.C."/>
            <person name="de Jong P.J."/>
            <person name="Jurka J."/>
            <person name="Kapitonov V.V."/>
            <person name="Kohara Y."/>
            <person name="Kuroki Y."/>
            <person name="Lindquist E."/>
            <person name="Lucas S."/>
            <person name="Osoegawa K."/>
            <person name="Pennacchio L.A."/>
            <person name="Salamov A.A."/>
            <person name="Satou Y."/>
            <person name="Sauka-Spengler T."/>
            <person name="Schmutz J."/>
            <person name="Shin-I T."/>
            <person name="Toyoda A."/>
            <person name="Bronner-Fraser M."/>
            <person name="Fujiyama A."/>
            <person name="Holland L.Z."/>
            <person name="Holland P.W.H."/>
            <person name="Satoh N."/>
            <person name="Rokhsar D.S."/>
        </authorList>
    </citation>
    <scope>NUCLEOTIDE SEQUENCE [LARGE SCALE GENOMIC DNA]</scope>
    <source>
        <strain evidence="1">S238N-H82</strain>
        <tissue evidence="1">Testes</tissue>
    </source>
</reference>
<dbReference type="AlphaFoldDB" id="C3YFJ8"/>
<name>C3YFJ8_BRAFL</name>
<protein>
    <submittedName>
        <fullName evidence="1">Uncharacterized protein</fullName>
    </submittedName>
</protein>
<dbReference type="InParanoid" id="C3YFJ8"/>
<accession>C3YFJ8</accession>
<evidence type="ECO:0000313" key="1">
    <source>
        <dbReference type="EMBL" id="EEN60961.1"/>
    </source>
</evidence>